<keyword evidence="2" id="KW-0997">Cell inner membrane</keyword>
<comment type="similarity">
    <text evidence="4">Belongs to the methyl-accepting chemotaxis (MCP) protein family.</text>
</comment>
<dbReference type="SMART" id="SM00304">
    <property type="entry name" value="HAMP"/>
    <property type="match status" value="1"/>
</dbReference>
<dbReference type="SMART" id="SM00283">
    <property type="entry name" value="MA"/>
    <property type="match status" value="1"/>
</dbReference>
<keyword evidence="3 5" id="KW-0807">Transducer</keyword>
<dbReference type="InterPro" id="IPR000727">
    <property type="entry name" value="T_SNARE_dom"/>
</dbReference>
<evidence type="ECO:0000256" key="3">
    <source>
        <dbReference type="ARBA" id="ARBA00023224"/>
    </source>
</evidence>
<keyword evidence="11" id="KW-1185">Reference proteome</keyword>
<gene>
    <name evidence="10" type="ORF">Y958_25100</name>
</gene>
<evidence type="ECO:0000256" key="1">
    <source>
        <dbReference type="ARBA" id="ARBA00004429"/>
    </source>
</evidence>
<feature type="domain" description="Methyl-accepting transducer" evidence="7">
    <location>
        <begin position="434"/>
        <end position="656"/>
    </location>
</feature>
<feature type="domain" description="HAMP" evidence="9">
    <location>
        <begin position="341"/>
        <end position="394"/>
    </location>
</feature>
<dbReference type="Pfam" id="PF00015">
    <property type="entry name" value="MCPsignal"/>
    <property type="match status" value="1"/>
</dbReference>
<evidence type="ECO:0000313" key="10">
    <source>
        <dbReference type="EMBL" id="ASG24195.1"/>
    </source>
</evidence>
<dbReference type="RefSeq" id="WP_088874637.1">
    <property type="nucleotide sequence ID" value="NZ_CP022112.1"/>
</dbReference>
<keyword evidence="2" id="KW-1003">Cell membrane</keyword>
<protein>
    <submittedName>
        <fullName evidence="10">Methyl-accepting chemotaxis protein</fullName>
    </submittedName>
</protein>
<dbReference type="GO" id="GO:0005886">
    <property type="term" value="C:plasma membrane"/>
    <property type="evidence" value="ECO:0007669"/>
    <property type="project" value="UniProtKB-SubCell"/>
</dbReference>
<dbReference type="PROSITE" id="PS50192">
    <property type="entry name" value="T_SNARE"/>
    <property type="match status" value="1"/>
</dbReference>
<feature type="transmembrane region" description="Helical" evidence="6">
    <location>
        <begin position="317"/>
        <end position="339"/>
    </location>
</feature>
<comment type="subcellular location">
    <subcellularLocation>
        <location evidence="1">Cell inner membrane</location>
        <topology evidence="1">Multi-pass membrane protein</topology>
    </subcellularLocation>
</comment>
<dbReference type="PANTHER" id="PTHR32089">
    <property type="entry name" value="METHYL-ACCEPTING CHEMOTAXIS PROTEIN MCPB"/>
    <property type="match status" value="1"/>
</dbReference>
<evidence type="ECO:0000256" key="2">
    <source>
        <dbReference type="ARBA" id="ARBA00022519"/>
    </source>
</evidence>
<dbReference type="AlphaFoldDB" id="A0A248JZQ3"/>
<evidence type="ECO:0000259" key="7">
    <source>
        <dbReference type="PROSITE" id="PS50111"/>
    </source>
</evidence>
<evidence type="ECO:0000259" key="8">
    <source>
        <dbReference type="PROSITE" id="PS50192"/>
    </source>
</evidence>
<keyword evidence="6" id="KW-1133">Transmembrane helix</keyword>
<keyword evidence="6" id="KW-0812">Transmembrane</keyword>
<dbReference type="Gene3D" id="1.10.287.950">
    <property type="entry name" value="Methyl-accepting chemotaxis protein"/>
    <property type="match status" value="1"/>
</dbReference>
<proteinExistence type="inferred from homology"/>
<dbReference type="PANTHER" id="PTHR32089:SF112">
    <property type="entry name" value="LYSOZYME-LIKE PROTEIN-RELATED"/>
    <property type="match status" value="1"/>
</dbReference>
<dbReference type="PROSITE" id="PS50111">
    <property type="entry name" value="CHEMOTAXIS_TRANSDUC_2"/>
    <property type="match status" value="1"/>
</dbReference>
<dbReference type="CDD" id="cd06225">
    <property type="entry name" value="HAMP"/>
    <property type="match status" value="1"/>
</dbReference>
<dbReference type="Proteomes" id="UP000197153">
    <property type="component" value="Chromosome 3"/>
</dbReference>
<dbReference type="PROSITE" id="PS50885">
    <property type="entry name" value="HAMP"/>
    <property type="match status" value="1"/>
</dbReference>
<feature type="domain" description="T-SNARE coiled-coil homology" evidence="8">
    <location>
        <begin position="596"/>
        <end position="648"/>
    </location>
</feature>
<evidence type="ECO:0000256" key="4">
    <source>
        <dbReference type="ARBA" id="ARBA00029447"/>
    </source>
</evidence>
<dbReference type="SUPFAM" id="SSF58104">
    <property type="entry name" value="Methyl-accepting chemotaxis protein (MCP) signaling domain"/>
    <property type="match status" value="1"/>
</dbReference>
<evidence type="ECO:0000256" key="6">
    <source>
        <dbReference type="SAM" id="Phobius"/>
    </source>
</evidence>
<evidence type="ECO:0000259" key="9">
    <source>
        <dbReference type="PROSITE" id="PS50885"/>
    </source>
</evidence>
<organism evidence="10 11">
    <name type="scientific">Nitrospirillum viridazoti CBAmc</name>
    <dbReference type="NCBI Taxonomy" id="1441467"/>
    <lineage>
        <taxon>Bacteria</taxon>
        <taxon>Pseudomonadati</taxon>
        <taxon>Pseudomonadota</taxon>
        <taxon>Alphaproteobacteria</taxon>
        <taxon>Rhodospirillales</taxon>
        <taxon>Azospirillaceae</taxon>
        <taxon>Nitrospirillum</taxon>
        <taxon>Nitrospirillum viridazoti</taxon>
    </lineage>
</organism>
<reference evidence="10 11" key="1">
    <citation type="submission" date="2017-06" db="EMBL/GenBank/DDBJ databases">
        <title>Complete genome sequence of Nitrospirillum amazonense strain CBAmC, an endophytic nitrogen-fixing and plant growth-promoting bacterium, isolated from sugarcane.</title>
        <authorList>
            <person name="Schwab S."/>
            <person name="dos Santos Teixeira K.R."/>
            <person name="Simoes Araujo J.L."/>
            <person name="Soares Vidal M."/>
            <person name="Borges de Freitas H.R."/>
            <person name="Rivello Crivelaro A.L."/>
            <person name="Bueno de Camargo Nunes A."/>
            <person name="dos Santos C.M."/>
            <person name="Palmeira da Silva Rosa D."/>
            <person name="da Silva Padilha D."/>
            <person name="da Silva E."/>
            <person name="Araujo Terra L."/>
            <person name="Soares Mendes V."/>
            <person name="Farinelli L."/>
            <person name="Magalhaes Cruz L."/>
            <person name="Baldani J.I."/>
        </authorList>
    </citation>
    <scope>NUCLEOTIDE SEQUENCE [LARGE SCALE GENOMIC DNA]</scope>
    <source>
        <strain evidence="10 11">CBAmC</strain>
    </source>
</reference>
<dbReference type="Gene3D" id="6.10.340.10">
    <property type="match status" value="1"/>
</dbReference>
<dbReference type="InterPro" id="IPR003660">
    <property type="entry name" value="HAMP_dom"/>
</dbReference>
<sequence>MTIRKLIASCLGGVAVLMLVLGAVVAVEQWRVAAAAADAQGLARVMAALTRMTENLAVERGPTLVALGSADPATLAPMKEQRAKSDAVRKALADLLATENFDTKDSLKTVMSTLDGRLATQRGIVDALVAKPVADRPAAEVDTYVKGMFAIMADLGAELNATSRSLLQRAPEAGHYANIAVMAWSYRDYAGRQSSMLLQALNSGKPMSPQAMRDVQIMQGHLDDLEGRLDGQLALAGTPDSLVKAAEAARQGYKGIFGAMRAKVLEASAAGTPYPVDVTEYRKTSVPQLAGILGIRDAAIAEATRLADEQHASASRALLLVTLLLLAAGGVLGGIVWLVGRRVTGPLSVLTQVVMKIAGGDHDLAVPLTERRDEIGEMAGAISTLRVNAKEADILADRQREEEAAKEQRRLRLEAATREFATSIDQVVEGFSGAERSLRGAADSLTLSAGDTISLSNTVAGAAEETSANVQTVAAAAEELNQSISEIARQMVGATTTSEAAVREASTTKQSIDGLVGAAQRIGDVVKLITDIASQTNLLALNATIEAARAGEAGKGFAVVASEVKALANQTAKATEEIQAQVGAIQGETARAAAAIDGITATIASMSQITTGVASAVEEQGAATREIARNVQQASVGTQEVSSNITGVRTAADETGSAARSVLSSSDVLGREADTLRSVVSGFVATIKAA</sequence>
<name>A0A248JZQ3_9PROT</name>
<dbReference type="GO" id="GO:0007165">
    <property type="term" value="P:signal transduction"/>
    <property type="evidence" value="ECO:0007669"/>
    <property type="project" value="UniProtKB-KW"/>
</dbReference>
<accession>A0A248JZQ3</accession>
<dbReference type="InterPro" id="IPR004089">
    <property type="entry name" value="MCPsignal_dom"/>
</dbReference>
<keyword evidence="6" id="KW-0472">Membrane</keyword>
<dbReference type="Pfam" id="PF00672">
    <property type="entry name" value="HAMP"/>
    <property type="match status" value="1"/>
</dbReference>
<dbReference type="EMBL" id="CP022112">
    <property type="protein sequence ID" value="ASG24195.1"/>
    <property type="molecule type" value="Genomic_DNA"/>
</dbReference>
<evidence type="ECO:0000313" key="11">
    <source>
        <dbReference type="Proteomes" id="UP000197153"/>
    </source>
</evidence>
<evidence type="ECO:0000256" key="5">
    <source>
        <dbReference type="PROSITE-ProRule" id="PRU00284"/>
    </source>
</evidence>
<dbReference type="KEGG" id="nao:Y958_25100"/>